<proteinExistence type="predicted"/>
<evidence type="ECO:0000259" key="1">
    <source>
        <dbReference type="Pfam" id="PF00171"/>
    </source>
</evidence>
<dbReference type="Gene3D" id="3.40.309.10">
    <property type="entry name" value="Aldehyde Dehydrogenase, Chain A, domain 2"/>
    <property type="match status" value="1"/>
</dbReference>
<evidence type="ECO:0000313" key="2">
    <source>
        <dbReference type="EMBL" id="KAK2720715.1"/>
    </source>
</evidence>
<comment type="caution">
    <text evidence="2">The sequence shown here is derived from an EMBL/GenBank/DDBJ whole genome shotgun (WGS) entry which is preliminary data.</text>
</comment>
<dbReference type="PANTHER" id="PTHR11699">
    <property type="entry name" value="ALDEHYDE DEHYDROGENASE-RELATED"/>
    <property type="match status" value="1"/>
</dbReference>
<keyword evidence="3" id="KW-1185">Reference proteome</keyword>
<sequence>MVNQDLLQALSSLDLESEEMCSKIVDSWCNSNGHCFSSFINGIFISDHVKTIPIVDPSTSKKIADVKFCDEGTIIPALKASSDAPSAWNTDEFVRSRILRKLADQVEKDKKLLSLLQAMVVGGNIKYIEDFDIPNAICTIIFFSDICLTVDSKFPNWSPIGTVEIILPDFCSLTSMFVQLIPVIAAGNNVLVQGSRFTALQLTWLCKAFQSIELPKAVFNVMYRDADSLTLNLMSVKPGNDFRGISYRGSLRHARDLRMCASRQGLSLHIGCKGNNPVIVFESADLDSACEAIIQSMSSVEFCHSRLLVQESILKQLTDKLKERATKVKVGNALDRNADLGPLPSYDYAKKLHKFIELAYTEGGDVFIASEHRENFVYPVIISNVQTVSDVYQEGAVGPVVTITPFRTVKEAIAMANNSLYGSEAFIFSENCAQSLEVSQMLNFQFVCINMCGYFNPTCVGTGFEQSGNWGRSGADLLLPFMQSEHRQMETFPYIPVTVKVDLSKSVTAASAAQKAWMKLSMMDRNLKLYNIIQTIESQQEAIVAEYTRITQIDSLKAKQELDLSIKRLYYWIATANQLEERVQFPSSGELTIAVEEPLGVIAVIPPDSNQLSAFCTLVGCAVCCGNSVIIPGCPNVPFAVVDAFSTLPIFKVLAGEKEKLAAELSGSDDIQAIWYFGSAEGAKMVECRSTVDMKHVWTNPEKAYDWIEDKRIQQNEFLIHALRKKNICFPIGDIFSN</sequence>
<dbReference type="AlphaFoldDB" id="A0AA88HYZ9"/>
<dbReference type="SUPFAM" id="SSF53720">
    <property type="entry name" value="ALDH-like"/>
    <property type="match status" value="2"/>
</dbReference>
<gene>
    <name evidence="2" type="ORF">QYM36_004564</name>
</gene>
<dbReference type="Proteomes" id="UP001187531">
    <property type="component" value="Unassembled WGS sequence"/>
</dbReference>
<dbReference type="EMBL" id="JAVRJZ010000007">
    <property type="protein sequence ID" value="KAK2720716.1"/>
    <property type="molecule type" value="Genomic_DNA"/>
</dbReference>
<evidence type="ECO:0000313" key="3">
    <source>
        <dbReference type="Proteomes" id="UP001187531"/>
    </source>
</evidence>
<dbReference type="InterPro" id="IPR016162">
    <property type="entry name" value="Ald_DH_N"/>
</dbReference>
<dbReference type="InterPro" id="IPR016161">
    <property type="entry name" value="Ald_DH/histidinol_DH"/>
</dbReference>
<dbReference type="Pfam" id="PF00171">
    <property type="entry name" value="Aldedh"/>
    <property type="match status" value="2"/>
</dbReference>
<feature type="domain" description="Aldehyde dehydrogenase" evidence="1">
    <location>
        <begin position="495"/>
        <end position="697"/>
    </location>
</feature>
<protein>
    <recommendedName>
        <fullName evidence="1">Aldehyde dehydrogenase domain-containing protein</fullName>
    </recommendedName>
</protein>
<name>A0AA88HYZ9_ARTSF</name>
<dbReference type="GO" id="GO:0016620">
    <property type="term" value="F:oxidoreductase activity, acting on the aldehyde or oxo group of donors, NAD or NADP as acceptor"/>
    <property type="evidence" value="ECO:0007669"/>
    <property type="project" value="InterPro"/>
</dbReference>
<organism evidence="2 3">
    <name type="scientific">Artemia franciscana</name>
    <name type="common">Brine shrimp</name>
    <name type="synonym">Artemia sanfranciscana</name>
    <dbReference type="NCBI Taxonomy" id="6661"/>
    <lineage>
        <taxon>Eukaryota</taxon>
        <taxon>Metazoa</taxon>
        <taxon>Ecdysozoa</taxon>
        <taxon>Arthropoda</taxon>
        <taxon>Crustacea</taxon>
        <taxon>Branchiopoda</taxon>
        <taxon>Anostraca</taxon>
        <taxon>Artemiidae</taxon>
        <taxon>Artemia</taxon>
    </lineage>
</organism>
<feature type="domain" description="Aldehyde dehydrogenase" evidence="1">
    <location>
        <begin position="47"/>
        <end position="483"/>
    </location>
</feature>
<reference evidence="2" key="1">
    <citation type="submission" date="2023-07" db="EMBL/GenBank/DDBJ databases">
        <title>Chromosome-level genome assembly of Artemia franciscana.</title>
        <authorList>
            <person name="Jo E."/>
        </authorList>
    </citation>
    <scope>NUCLEOTIDE SEQUENCE</scope>
    <source>
        <tissue evidence="2">Whole body</tissue>
    </source>
</reference>
<dbReference type="EMBL" id="JAVRJZ010000007">
    <property type="protein sequence ID" value="KAK2720715.1"/>
    <property type="molecule type" value="Genomic_DNA"/>
</dbReference>
<dbReference type="InterPro" id="IPR015590">
    <property type="entry name" value="Aldehyde_DH_dom"/>
</dbReference>
<dbReference type="Gene3D" id="3.40.605.10">
    <property type="entry name" value="Aldehyde Dehydrogenase, Chain A, domain 1"/>
    <property type="match status" value="2"/>
</dbReference>
<dbReference type="InterPro" id="IPR016163">
    <property type="entry name" value="Ald_DH_C"/>
</dbReference>
<accession>A0AA88HYZ9</accession>